<feature type="domain" description="Stomatal closure-related actin-binding protein Ig" evidence="2">
    <location>
        <begin position="280"/>
        <end position="377"/>
    </location>
</feature>
<dbReference type="AlphaFoldDB" id="A0A835R5S7"/>
<dbReference type="Pfam" id="PF16711">
    <property type="entry name" value="SCAB-ABD"/>
    <property type="match status" value="1"/>
</dbReference>
<dbReference type="InterPro" id="IPR039640">
    <property type="entry name" value="SCAB"/>
</dbReference>
<evidence type="ECO:0000259" key="2">
    <source>
        <dbReference type="Pfam" id="PF16709"/>
    </source>
</evidence>
<dbReference type="PANTHER" id="PTHR31172:SF3">
    <property type="entry name" value="STOMATAL CLOSURE-RELATED ACTIN-BINDING PROTEIN 1"/>
    <property type="match status" value="1"/>
</dbReference>
<reference evidence="6 7" key="1">
    <citation type="journal article" date="2020" name="Nat. Food">
        <title>A phased Vanilla planifolia genome enables genetic improvement of flavour and production.</title>
        <authorList>
            <person name="Hasing T."/>
            <person name="Tang H."/>
            <person name="Brym M."/>
            <person name="Khazi F."/>
            <person name="Huang T."/>
            <person name="Chambers A.H."/>
        </authorList>
    </citation>
    <scope>NUCLEOTIDE SEQUENCE [LARGE SCALE GENOMIC DNA]</scope>
    <source>
        <tissue evidence="6">Leaf</tissue>
    </source>
</reference>
<evidence type="ECO:0000259" key="4">
    <source>
        <dbReference type="Pfam" id="PF16712"/>
    </source>
</evidence>
<name>A0A835R5S7_VANPL</name>
<comment type="caution">
    <text evidence="6">The sequence shown here is derived from an EMBL/GenBank/DDBJ whole genome shotgun (WGS) entry which is preliminary data.</text>
</comment>
<gene>
    <name evidence="6" type="ORF">HPP92_011311</name>
</gene>
<dbReference type="EMBL" id="JADCNL010000005">
    <property type="protein sequence ID" value="KAG0480453.1"/>
    <property type="molecule type" value="Genomic_DNA"/>
</dbReference>
<dbReference type="Pfam" id="PF16712">
    <property type="entry name" value="SCAB_CC"/>
    <property type="match status" value="1"/>
</dbReference>
<accession>A0A835R5S7</accession>
<sequence length="493" mass="55222">MTMGSIGLAEETQKGEGFVSARANAVSNEYPNYTIGPGDDVFETMEATVPASLKEVIARETAQLIEQQKRLSVRDLAKKFEIGLHAVAKLSEESKWKEIATLDRHIILGKLRDLLESLRGRVAGRNKEDVDEAVSMVEALAVQLTQREGEIHHEKAEVKRLAILMKQASEDAKRVVEEERSIARAEIERAKEAVKRVEKALKEQECSPKGAEPKVLEELMKEVHEARRIKMLHQPSRVKDMQHELHALRTQLEEKSLQCIRLRKELDMNRRIEENKSNFYKLEGSETLGSSLHIVPLTDSWNISTCTIQWYRILPEESERELISGAIGPNYSPEPFDVGHFLVAEVSFENGEKVAVTTTGPINSAVELGTFVDALVRKKEAEFNVVVLHTSGSNHPSQPDHVLFVGKSRIKLQKGRTTKARETYSPSMQICGLRGGHDSAARSLFWKARQDLSFSLAFESEVERNAAIMLAQRFASESNVILGGPDNPGSLEE</sequence>
<dbReference type="Pfam" id="PF16709">
    <property type="entry name" value="SCAB-Ig"/>
    <property type="match status" value="1"/>
</dbReference>
<proteinExistence type="predicted"/>
<feature type="domain" description="Stomatal closure-related actin-binding protein actin-binding" evidence="3">
    <location>
        <begin position="53"/>
        <end position="95"/>
    </location>
</feature>
<keyword evidence="7" id="KW-1185">Reference proteome</keyword>
<evidence type="ECO:0008006" key="8">
    <source>
        <dbReference type="Google" id="ProtNLM"/>
    </source>
</evidence>
<dbReference type="InterPro" id="IPR032012">
    <property type="entry name" value="SCAB-ABD"/>
</dbReference>
<evidence type="ECO:0000259" key="5">
    <source>
        <dbReference type="Pfam" id="PF17684"/>
    </source>
</evidence>
<evidence type="ECO:0000313" key="7">
    <source>
        <dbReference type="Proteomes" id="UP000636800"/>
    </source>
</evidence>
<organism evidence="6 7">
    <name type="scientific">Vanilla planifolia</name>
    <name type="common">Vanilla</name>
    <dbReference type="NCBI Taxonomy" id="51239"/>
    <lineage>
        <taxon>Eukaryota</taxon>
        <taxon>Viridiplantae</taxon>
        <taxon>Streptophyta</taxon>
        <taxon>Embryophyta</taxon>
        <taxon>Tracheophyta</taxon>
        <taxon>Spermatophyta</taxon>
        <taxon>Magnoliopsida</taxon>
        <taxon>Liliopsida</taxon>
        <taxon>Asparagales</taxon>
        <taxon>Orchidaceae</taxon>
        <taxon>Vanilloideae</taxon>
        <taxon>Vanilleae</taxon>
        <taxon>Vanilla</taxon>
    </lineage>
</organism>
<feature type="domain" description="Stomatal closure-related actin-binding protein coiled-coil" evidence="4">
    <location>
        <begin position="100"/>
        <end position="266"/>
    </location>
</feature>
<dbReference type="GO" id="GO:0003779">
    <property type="term" value="F:actin binding"/>
    <property type="evidence" value="ECO:0007669"/>
    <property type="project" value="InterPro"/>
</dbReference>
<dbReference type="PANTHER" id="PTHR31172">
    <property type="entry name" value="STOMATAL CLOSURE-RELATED ACTIN-BINDING PROTEIN 1"/>
    <property type="match status" value="1"/>
</dbReference>
<dbReference type="Gene3D" id="1.20.5.440">
    <property type="entry name" value="ATP synthase delta/epsilon subunit, C-terminal domain"/>
    <property type="match status" value="1"/>
</dbReference>
<evidence type="ECO:0000256" key="1">
    <source>
        <dbReference type="SAM" id="Coils"/>
    </source>
</evidence>
<dbReference type="InterPro" id="IPR041144">
    <property type="entry name" value="SCAB-PH"/>
</dbReference>
<dbReference type="GO" id="GO:0007015">
    <property type="term" value="P:actin filament organization"/>
    <property type="evidence" value="ECO:0007669"/>
    <property type="project" value="InterPro"/>
</dbReference>
<evidence type="ECO:0000259" key="3">
    <source>
        <dbReference type="Pfam" id="PF16711"/>
    </source>
</evidence>
<feature type="coiled-coil region" evidence="1">
    <location>
        <begin position="238"/>
        <end position="265"/>
    </location>
</feature>
<dbReference type="InterPro" id="IPR032009">
    <property type="entry name" value="SCAB_CC"/>
</dbReference>
<dbReference type="Gene3D" id="2.30.29.140">
    <property type="match status" value="1"/>
</dbReference>
<dbReference type="Proteomes" id="UP000636800">
    <property type="component" value="Chromosome 5"/>
</dbReference>
<protein>
    <recommendedName>
        <fullName evidence="8">Stomatal closure-related actin-binding protein 1</fullName>
    </recommendedName>
</protein>
<dbReference type="GO" id="GO:0010119">
    <property type="term" value="P:regulation of stomatal movement"/>
    <property type="evidence" value="ECO:0007669"/>
    <property type="project" value="InterPro"/>
</dbReference>
<dbReference type="Pfam" id="PF17684">
    <property type="entry name" value="SCAB-PH"/>
    <property type="match status" value="1"/>
</dbReference>
<dbReference type="OrthoDB" id="509361at2759"/>
<evidence type="ECO:0000313" key="6">
    <source>
        <dbReference type="EMBL" id="KAG0480453.1"/>
    </source>
</evidence>
<dbReference type="InterPro" id="IPR032015">
    <property type="entry name" value="SCAB-Ig"/>
</dbReference>
<feature type="domain" description="Stomatal closure-related actin-binding protein PH" evidence="5">
    <location>
        <begin position="380"/>
        <end position="487"/>
    </location>
</feature>
<dbReference type="Gene3D" id="2.60.40.2700">
    <property type="match status" value="1"/>
</dbReference>
<feature type="coiled-coil region" evidence="1">
    <location>
        <begin position="173"/>
        <end position="207"/>
    </location>
</feature>
<keyword evidence="1" id="KW-0175">Coiled coil</keyword>